<protein>
    <recommendedName>
        <fullName evidence="8">B3 domain-containing protein</fullName>
    </recommendedName>
</protein>
<keyword evidence="5" id="KW-0539">Nucleus</keyword>
<dbReference type="PANTHER" id="PTHR34269:SF11">
    <property type="entry name" value="B3 DOMAIN PROTEIN"/>
    <property type="match status" value="1"/>
</dbReference>
<proteinExistence type="predicted"/>
<dbReference type="GO" id="GO:0005634">
    <property type="term" value="C:nucleus"/>
    <property type="evidence" value="ECO:0007669"/>
    <property type="project" value="UniProtKB-SubCell"/>
</dbReference>
<dbReference type="InterPro" id="IPR051442">
    <property type="entry name" value="B3_domain"/>
</dbReference>
<evidence type="ECO:0000256" key="1">
    <source>
        <dbReference type="ARBA" id="ARBA00004123"/>
    </source>
</evidence>
<dbReference type="GO" id="GO:0003677">
    <property type="term" value="F:DNA binding"/>
    <property type="evidence" value="ECO:0007669"/>
    <property type="project" value="UniProtKB-KW"/>
</dbReference>
<evidence type="ECO:0000256" key="3">
    <source>
        <dbReference type="ARBA" id="ARBA00023125"/>
    </source>
</evidence>
<evidence type="ECO:0000256" key="5">
    <source>
        <dbReference type="ARBA" id="ARBA00023242"/>
    </source>
</evidence>
<keyword evidence="7" id="KW-1185">Reference proteome</keyword>
<dbReference type="SUPFAM" id="SSF101936">
    <property type="entry name" value="DNA-binding pseudobarrel domain"/>
    <property type="match status" value="1"/>
</dbReference>
<keyword evidence="4" id="KW-0804">Transcription</keyword>
<name>A0AA39AEY6_VITRO</name>
<comment type="subcellular location">
    <subcellularLocation>
        <location evidence="1">Nucleus</location>
    </subcellularLocation>
</comment>
<evidence type="ECO:0000313" key="7">
    <source>
        <dbReference type="Proteomes" id="UP001168098"/>
    </source>
</evidence>
<reference evidence="6 7" key="1">
    <citation type="journal article" date="2023" name="BMC Biotechnol.">
        <title>Vitis rotundifolia cv Carlos genome sequencing.</title>
        <authorList>
            <person name="Huff M."/>
            <person name="Hulse-Kemp A."/>
            <person name="Scheffler B."/>
            <person name="Youngblood R."/>
            <person name="Simpson S."/>
            <person name="Babiker E."/>
            <person name="Staton M."/>
        </authorList>
    </citation>
    <scope>NUCLEOTIDE SEQUENCE [LARGE SCALE GENOMIC DNA]</scope>
    <source>
        <tissue evidence="6">Leaf</tissue>
    </source>
</reference>
<dbReference type="CDD" id="cd10017">
    <property type="entry name" value="B3_DNA"/>
    <property type="match status" value="1"/>
</dbReference>
<dbReference type="Proteomes" id="UP001168098">
    <property type="component" value="Unassembled WGS sequence"/>
</dbReference>
<dbReference type="PANTHER" id="PTHR34269">
    <property type="entry name" value="TRANSCRIPTION FACTOR B3-DOMAIN FAMILY-RELATED"/>
    <property type="match status" value="1"/>
</dbReference>
<dbReference type="InterPro" id="IPR003340">
    <property type="entry name" value="B3_DNA-bd"/>
</dbReference>
<evidence type="ECO:0008006" key="8">
    <source>
        <dbReference type="Google" id="ProtNLM"/>
    </source>
</evidence>
<evidence type="ECO:0000313" key="6">
    <source>
        <dbReference type="EMBL" id="KAJ9706276.1"/>
    </source>
</evidence>
<sequence>MKVYTAEEEEEEKILSTRLKLYEDTDVNGSSRLLLSTHVVEEHIIKKMNQSHTGEGAKVTVCDYDTNVSEYELTLKRWPSIRNYVLIHNWKRDFEKRRGLKCDDEIAMLWDPFKCSQKWALTL</sequence>
<keyword evidence="3" id="KW-0238">DNA-binding</keyword>
<dbReference type="Gene3D" id="2.40.330.10">
    <property type="entry name" value="DNA-binding pseudobarrel domain"/>
    <property type="match status" value="1"/>
</dbReference>
<organism evidence="6 7">
    <name type="scientific">Vitis rotundifolia</name>
    <name type="common">Muscadine grape</name>
    <dbReference type="NCBI Taxonomy" id="103349"/>
    <lineage>
        <taxon>Eukaryota</taxon>
        <taxon>Viridiplantae</taxon>
        <taxon>Streptophyta</taxon>
        <taxon>Embryophyta</taxon>
        <taxon>Tracheophyta</taxon>
        <taxon>Spermatophyta</taxon>
        <taxon>Magnoliopsida</taxon>
        <taxon>eudicotyledons</taxon>
        <taxon>Gunneridae</taxon>
        <taxon>Pentapetalae</taxon>
        <taxon>rosids</taxon>
        <taxon>Vitales</taxon>
        <taxon>Vitaceae</taxon>
        <taxon>Viteae</taxon>
        <taxon>Vitis</taxon>
    </lineage>
</organism>
<dbReference type="EMBL" id="JARBHA010000002">
    <property type="protein sequence ID" value="KAJ9706276.1"/>
    <property type="molecule type" value="Genomic_DNA"/>
</dbReference>
<comment type="caution">
    <text evidence="6">The sequence shown here is derived from an EMBL/GenBank/DDBJ whole genome shotgun (WGS) entry which is preliminary data.</text>
</comment>
<keyword evidence="2" id="KW-0805">Transcription regulation</keyword>
<accession>A0AA39AEY6</accession>
<dbReference type="InterPro" id="IPR015300">
    <property type="entry name" value="DNA-bd_pseudobarrel_sf"/>
</dbReference>
<evidence type="ECO:0000256" key="2">
    <source>
        <dbReference type="ARBA" id="ARBA00023015"/>
    </source>
</evidence>
<gene>
    <name evidence="6" type="ORF">PVL29_001684</name>
</gene>
<evidence type="ECO:0000256" key="4">
    <source>
        <dbReference type="ARBA" id="ARBA00023163"/>
    </source>
</evidence>
<dbReference type="AlphaFoldDB" id="A0AA39AEY6"/>